<dbReference type="Proteomes" id="UP001381693">
    <property type="component" value="Unassembled WGS sequence"/>
</dbReference>
<evidence type="ECO:0000313" key="2">
    <source>
        <dbReference type="Proteomes" id="UP001381693"/>
    </source>
</evidence>
<keyword evidence="2" id="KW-1185">Reference proteome</keyword>
<feature type="non-terminal residue" evidence="1">
    <location>
        <position position="76"/>
    </location>
</feature>
<gene>
    <name evidence="1" type="ORF">SK128_005351</name>
</gene>
<name>A0AAN8XFV4_HALRR</name>
<dbReference type="EMBL" id="JAXCGZ010004191">
    <property type="protein sequence ID" value="KAK7082106.1"/>
    <property type="molecule type" value="Genomic_DNA"/>
</dbReference>
<accession>A0AAN8XFV4</accession>
<sequence length="76" mass="8512">SRRQVKYKAKADGKFQKSKTTQLSVGLAQTSYQANRSRSDVETLNKLLVAVTYGEVERKTTRMATAIMDDINANTQ</sequence>
<organism evidence="1 2">
    <name type="scientific">Halocaridina rubra</name>
    <name type="common">Hawaiian red shrimp</name>
    <dbReference type="NCBI Taxonomy" id="373956"/>
    <lineage>
        <taxon>Eukaryota</taxon>
        <taxon>Metazoa</taxon>
        <taxon>Ecdysozoa</taxon>
        <taxon>Arthropoda</taxon>
        <taxon>Crustacea</taxon>
        <taxon>Multicrustacea</taxon>
        <taxon>Malacostraca</taxon>
        <taxon>Eumalacostraca</taxon>
        <taxon>Eucarida</taxon>
        <taxon>Decapoda</taxon>
        <taxon>Pleocyemata</taxon>
        <taxon>Caridea</taxon>
        <taxon>Atyoidea</taxon>
        <taxon>Atyidae</taxon>
        <taxon>Halocaridina</taxon>
    </lineage>
</organism>
<proteinExistence type="predicted"/>
<reference evidence="1 2" key="1">
    <citation type="submission" date="2023-11" db="EMBL/GenBank/DDBJ databases">
        <title>Halocaridina rubra genome assembly.</title>
        <authorList>
            <person name="Smith C."/>
        </authorList>
    </citation>
    <scope>NUCLEOTIDE SEQUENCE [LARGE SCALE GENOMIC DNA]</scope>
    <source>
        <strain evidence="1">EP-1</strain>
        <tissue evidence="1">Whole</tissue>
    </source>
</reference>
<dbReference type="AlphaFoldDB" id="A0AAN8XFV4"/>
<evidence type="ECO:0000313" key="1">
    <source>
        <dbReference type="EMBL" id="KAK7082106.1"/>
    </source>
</evidence>
<comment type="caution">
    <text evidence="1">The sequence shown here is derived from an EMBL/GenBank/DDBJ whole genome shotgun (WGS) entry which is preliminary data.</text>
</comment>
<protein>
    <submittedName>
        <fullName evidence="1">Uncharacterized protein</fullName>
    </submittedName>
</protein>
<feature type="non-terminal residue" evidence="1">
    <location>
        <position position="1"/>
    </location>
</feature>